<gene>
    <name evidence="2" type="ORF">GGI52_001932</name>
</gene>
<evidence type="ECO:0000313" key="2">
    <source>
        <dbReference type="EMBL" id="NYH08889.1"/>
    </source>
</evidence>
<evidence type="ECO:0000256" key="1">
    <source>
        <dbReference type="SAM" id="SignalP"/>
    </source>
</evidence>
<evidence type="ECO:0000313" key="3">
    <source>
        <dbReference type="Proteomes" id="UP000553035"/>
    </source>
</evidence>
<organism evidence="2 3">
    <name type="scientific">Pseudomonas moraviensis</name>
    <dbReference type="NCBI Taxonomy" id="321662"/>
    <lineage>
        <taxon>Bacteria</taxon>
        <taxon>Pseudomonadati</taxon>
        <taxon>Pseudomonadota</taxon>
        <taxon>Gammaproteobacteria</taxon>
        <taxon>Pseudomonadales</taxon>
        <taxon>Pseudomonadaceae</taxon>
        <taxon>Pseudomonas</taxon>
    </lineage>
</organism>
<dbReference type="RefSeq" id="WP_179693131.1">
    <property type="nucleotide sequence ID" value="NZ_JACCAT010000001.1"/>
</dbReference>
<dbReference type="AlphaFoldDB" id="A0A7Y9VUN7"/>
<proteinExistence type="predicted"/>
<feature type="signal peptide" evidence="1">
    <location>
        <begin position="1"/>
        <end position="28"/>
    </location>
</feature>
<dbReference type="Proteomes" id="UP000553035">
    <property type="component" value="Unassembled WGS sequence"/>
</dbReference>
<comment type="caution">
    <text evidence="2">The sequence shown here is derived from an EMBL/GenBank/DDBJ whole genome shotgun (WGS) entry which is preliminary data.</text>
</comment>
<dbReference type="EMBL" id="JACCAT010000001">
    <property type="protein sequence ID" value="NYH08889.1"/>
    <property type="molecule type" value="Genomic_DNA"/>
</dbReference>
<dbReference type="PROSITE" id="PS51257">
    <property type="entry name" value="PROKAR_LIPOPROTEIN"/>
    <property type="match status" value="1"/>
</dbReference>
<accession>A0A7Y9VUN7</accession>
<name>A0A7Y9VUN7_9PSED</name>
<dbReference type="NCBIfam" id="NF041601">
    <property type="entry name" value="PA5502_lipo"/>
    <property type="match status" value="1"/>
</dbReference>
<feature type="chain" id="PRO_5031065121" description="Lipoprotein" evidence="1">
    <location>
        <begin position="29"/>
        <end position="237"/>
    </location>
</feature>
<dbReference type="InterPro" id="IPR048086">
    <property type="entry name" value="PA5502-like_lipo"/>
</dbReference>
<evidence type="ECO:0008006" key="4">
    <source>
        <dbReference type="Google" id="ProtNLM"/>
    </source>
</evidence>
<protein>
    <recommendedName>
        <fullName evidence="4">Lipoprotein</fullName>
    </recommendedName>
</protein>
<sequence length="237" mass="25611">MKPFASRYLLLVAFSVLLGACQSTPPVAEVPDARATAIAQLEQSLASSELATAEDQLAALQAETPNDQSLEQYQRQLAEAYLRRSQIVLQKGDVNAAATALARARVLMPKAPALTGGVNGAITEARKAELEKAEAALQAAEAKPKAKVIDPTAESTTVALNITDSRKLRRQLDAIAADVVNYNCAVSIQAPRTNDYPWLATLITKRVKKLDPDFDLKIEKQILRTVPAQMVLSPRKP</sequence>
<reference evidence="2 3" key="1">
    <citation type="submission" date="2020-07" db="EMBL/GenBank/DDBJ databases">
        <title>Exploring microbial biodiversity for novel pathways involved in the catabolism of aromatic compounds derived from lignin.</title>
        <authorList>
            <person name="Elkins J."/>
        </authorList>
    </citation>
    <scope>NUCLEOTIDE SEQUENCE [LARGE SCALE GENOMIC DNA]</scope>
    <source>
        <strain evidence="2 3">VanB</strain>
    </source>
</reference>
<keyword evidence="1" id="KW-0732">Signal</keyword>